<dbReference type="PROSITE" id="PS50977">
    <property type="entry name" value="HTH_TETR_2"/>
    <property type="match status" value="1"/>
</dbReference>
<reference evidence="4 5" key="1">
    <citation type="submission" date="2018-11" db="EMBL/GenBank/DDBJ databases">
        <title>Gordonia insulae sp. nov., isolated from an island soil.</title>
        <authorList>
            <person name="Kim Y.S."/>
            <person name="Kim S.B."/>
        </authorList>
    </citation>
    <scope>NUCLEOTIDE SEQUENCE [LARGE SCALE GENOMIC DNA]</scope>
    <source>
        <strain evidence="4 5">MMS17-SY073</strain>
    </source>
</reference>
<dbReference type="KEGG" id="gom:D7316_05152"/>
<accession>A0A3G8JUW1</accession>
<gene>
    <name evidence="4" type="ORF">D7316_05152</name>
</gene>
<dbReference type="Gene3D" id="1.10.357.10">
    <property type="entry name" value="Tetracycline Repressor, domain 2"/>
    <property type="match status" value="1"/>
</dbReference>
<dbReference type="Pfam" id="PF00440">
    <property type="entry name" value="TetR_N"/>
    <property type="match status" value="1"/>
</dbReference>
<sequence>MITLRTTLWDVSTRPTFAEASKALLRNTVLDALHELLDEKDWAAVTMADVASISGVSRQTVYNEFGSRNGLAQAYALRLVDEFVTLVTGAIERNEHEVHRALQDGFGDFFRSAAEDPLIRSLLSGEAKPDLLKLITTDAAPLIASATVGLARTLSGSWLALPHADAERIGRAISRMALSYVAMPPEDDRDVSADLGAVMAPAIIAARQAAGVADT</sequence>
<feature type="DNA-binding region" description="H-T-H motif" evidence="2">
    <location>
        <begin position="46"/>
        <end position="65"/>
    </location>
</feature>
<keyword evidence="1 2" id="KW-0238">DNA-binding</keyword>
<protein>
    <recommendedName>
        <fullName evidence="3">HTH tetR-type domain-containing protein</fullName>
    </recommendedName>
</protein>
<evidence type="ECO:0000313" key="5">
    <source>
        <dbReference type="Proteomes" id="UP000271469"/>
    </source>
</evidence>
<dbReference type="EMBL" id="CP033972">
    <property type="protein sequence ID" value="AZG48535.1"/>
    <property type="molecule type" value="Genomic_DNA"/>
</dbReference>
<organism evidence="4 5">
    <name type="scientific">Gordonia insulae</name>
    <dbReference type="NCBI Taxonomy" id="2420509"/>
    <lineage>
        <taxon>Bacteria</taxon>
        <taxon>Bacillati</taxon>
        <taxon>Actinomycetota</taxon>
        <taxon>Actinomycetes</taxon>
        <taxon>Mycobacteriales</taxon>
        <taxon>Gordoniaceae</taxon>
        <taxon>Gordonia</taxon>
    </lineage>
</organism>
<evidence type="ECO:0000256" key="2">
    <source>
        <dbReference type="PROSITE-ProRule" id="PRU00335"/>
    </source>
</evidence>
<dbReference type="SUPFAM" id="SSF46689">
    <property type="entry name" value="Homeodomain-like"/>
    <property type="match status" value="1"/>
</dbReference>
<evidence type="ECO:0000259" key="3">
    <source>
        <dbReference type="PROSITE" id="PS50977"/>
    </source>
</evidence>
<evidence type="ECO:0000313" key="4">
    <source>
        <dbReference type="EMBL" id="AZG48535.1"/>
    </source>
</evidence>
<proteinExistence type="predicted"/>
<keyword evidence="5" id="KW-1185">Reference proteome</keyword>
<dbReference type="Proteomes" id="UP000271469">
    <property type="component" value="Chromosome"/>
</dbReference>
<feature type="domain" description="HTH tetR-type" evidence="3">
    <location>
        <begin position="23"/>
        <end position="83"/>
    </location>
</feature>
<dbReference type="AlphaFoldDB" id="A0A3G8JUW1"/>
<dbReference type="InterPro" id="IPR040611">
    <property type="entry name" value="AlkX_C"/>
</dbReference>
<dbReference type="GO" id="GO:0003677">
    <property type="term" value="F:DNA binding"/>
    <property type="evidence" value="ECO:0007669"/>
    <property type="project" value="UniProtKB-UniRule"/>
</dbReference>
<evidence type="ECO:0000256" key="1">
    <source>
        <dbReference type="ARBA" id="ARBA00023125"/>
    </source>
</evidence>
<name>A0A3G8JUW1_9ACTN</name>
<dbReference type="InterPro" id="IPR001647">
    <property type="entry name" value="HTH_TetR"/>
</dbReference>
<dbReference type="InterPro" id="IPR009057">
    <property type="entry name" value="Homeodomain-like_sf"/>
</dbReference>
<dbReference type="Pfam" id="PF18556">
    <property type="entry name" value="TetR_C_35"/>
    <property type="match status" value="1"/>
</dbReference>